<dbReference type="SUPFAM" id="SSF81330">
    <property type="entry name" value="Gated mechanosensitive channel"/>
    <property type="match status" value="1"/>
</dbReference>
<dbReference type="EMBL" id="MTYJ01000011">
    <property type="protein sequence ID" value="OQV23431.1"/>
    <property type="molecule type" value="Genomic_DNA"/>
</dbReference>
<dbReference type="InterPro" id="IPR019823">
    <property type="entry name" value="Mechanosensitive_channel_CS"/>
</dbReference>
<accession>A0A1W0X838</accession>
<evidence type="ECO:0000256" key="10">
    <source>
        <dbReference type="SAM" id="Phobius"/>
    </source>
</evidence>
<dbReference type="NCBIfam" id="TIGR00220">
    <property type="entry name" value="mscL"/>
    <property type="match status" value="1"/>
</dbReference>
<name>A0A1W0X838_HYPEX</name>
<keyword evidence="8 10" id="KW-0472">Membrane</keyword>
<evidence type="ECO:0000256" key="5">
    <source>
        <dbReference type="ARBA" id="ARBA00022692"/>
    </source>
</evidence>
<dbReference type="PANTHER" id="PTHR30266:SF2">
    <property type="entry name" value="LARGE-CONDUCTANCE MECHANOSENSITIVE CHANNEL"/>
    <property type="match status" value="1"/>
</dbReference>
<evidence type="ECO:0000256" key="9">
    <source>
        <dbReference type="ARBA" id="ARBA00023303"/>
    </source>
</evidence>
<dbReference type="GO" id="GO:0008381">
    <property type="term" value="F:mechanosensitive monoatomic ion channel activity"/>
    <property type="evidence" value="ECO:0007669"/>
    <property type="project" value="InterPro"/>
</dbReference>
<evidence type="ECO:0000313" key="11">
    <source>
        <dbReference type="EMBL" id="OQV23431.1"/>
    </source>
</evidence>
<evidence type="ECO:0000256" key="7">
    <source>
        <dbReference type="ARBA" id="ARBA00023065"/>
    </source>
</evidence>
<gene>
    <name evidence="11" type="ORF">BV898_02553</name>
</gene>
<dbReference type="AlphaFoldDB" id="A0A1W0X838"/>
<comment type="subcellular location">
    <subcellularLocation>
        <location evidence="1">Cell membrane</location>
        <topology evidence="1">Multi-pass membrane protein</topology>
    </subcellularLocation>
</comment>
<reference evidence="12" key="1">
    <citation type="submission" date="2017-01" db="EMBL/GenBank/DDBJ databases">
        <title>Comparative genomics of anhydrobiosis in the tardigrade Hypsibius dujardini.</title>
        <authorList>
            <person name="Yoshida Y."/>
            <person name="Koutsovoulos G."/>
            <person name="Laetsch D."/>
            <person name="Stevens L."/>
            <person name="Kumar S."/>
            <person name="Horikawa D."/>
            <person name="Ishino K."/>
            <person name="Komine S."/>
            <person name="Tomita M."/>
            <person name="Blaxter M."/>
            <person name="Arakawa K."/>
        </authorList>
    </citation>
    <scope>NUCLEOTIDE SEQUENCE [LARGE SCALE GENOMIC DNA]</scope>
    <source>
        <strain evidence="12">Z151</strain>
    </source>
</reference>
<keyword evidence="12" id="KW-1185">Reference proteome</keyword>
<dbReference type="InterPro" id="IPR036019">
    <property type="entry name" value="MscL_channel"/>
</dbReference>
<keyword evidence="9" id="KW-0407">Ion channel</keyword>
<evidence type="ECO:0000313" key="12">
    <source>
        <dbReference type="Proteomes" id="UP000192578"/>
    </source>
</evidence>
<dbReference type="PANTHER" id="PTHR30266">
    <property type="entry name" value="MECHANOSENSITIVE CHANNEL MSCL"/>
    <property type="match status" value="1"/>
</dbReference>
<dbReference type="HAMAP" id="MF_00115">
    <property type="entry name" value="MscL"/>
    <property type="match status" value="1"/>
</dbReference>
<evidence type="ECO:0000256" key="2">
    <source>
        <dbReference type="ARBA" id="ARBA00007254"/>
    </source>
</evidence>
<organism evidence="11 12">
    <name type="scientific">Hypsibius exemplaris</name>
    <name type="common">Freshwater tardigrade</name>
    <dbReference type="NCBI Taxonomy" id="2072580"/>
    <lineage>
        <taxon>Eukaryota</taxon>
        <taxon>Metazoa</taxon>
        <taxon>Ecdysozoa</taxon>
        <taxon>Tardigrada</taxon>
        <taxon>Eutardigrada</taxon>
        <taxon>Parachela</taxon>
        <taxon>Hypsibioidea</taxon>
        <taxon>Hypsibiidae</taxon>
        <taxon>Hypsibius</taxon>
    </lineage>
</organism>
<evidence type="ECO:0000256" key="8">
    <source>
        <dbReference type="ARBA" id="ARBA00023136"/>
    </source>
</evidence>
<dbReference type="InterPro" id="IPR037673">
    <property type="entry name" value="MSC/AndL"/>
</dbReference>
<keyword evidence="6 10" id="KW-1133">Transmembrane helix</keyword>
<comment type="similarity">
    <text evidence="2">Belongs to the MscL family.</text>
</comment>
<proteinExistence type="inferred from homology"/>
<comment type="caution">
    <text evidence="11">The sequence shown here is derived from an EMBL/GenBank/DDBJ whole genome shotgun (WGS) entry which is preliminary data.</text>
</comment>
<evidence type="ECO:0000256" key="3">
    <source>
        <dbReference type="ARBA" id="ARBA00022448"/>
    </source>
</evidence>
<dbReference type="InterPro" id="IPR001185">
    <property type="entry name" value="MS_channel"/>
</dbReference>
<dbReference type="Pfam" id="PF01741">
    <property type="entry name" value="MscL"/>
    <property type="match status" value="1"/>
</dbReference>
<evidence type="ECO:0000256" key="1">
    <source>
        <dbReference type="ARBA" id="ARBA00004651"/>
    </source>
</evidence>
<dbReference type="Gene3D" id="1.10.1200.120">
    <property type="entry name" value="Large-conductance mechanosensitive channel, MscL, domain 1"/>
    <property type="match status" value="1"/>
</dbReference>
<dbReference type="PROSITE" id="PS01327">
    <property type="entry name" value="MSCL"/>
    <property type="match status" value="1"/>
</dbReference>
<keyword evidence="3" id="KW-0813">Transport</keyword>
<evidence type="ECO:0000256" key="4">
    <source>
        <dbReference type="ARBA" id="ARBA00022475"/>
    </source>
</evidence>
<dbReference type="GO" id="GO:0005886">
    <property type="term" value="C:plasma membrane"/>
    <property type="evidence" value="ECO:0007669"/>
    <property type="project" value="UniProtKB-SubCell"/>
</dbReference>
<keyword evidence="4" id="KW-1003">Cell membrane</keyword>
<keyword evidence="7" id="KW-0406">Ion transport</keyword>
<feature type="transmembrane region" description="Helical" evidence="10">
    <location>
        <begin position="153"/>
        <end position="173"/>
    </location>
</feature>
<dbReference type="Proteomes" id="UP000192578">
    <property type="component" value="Unassembled WGS sequence"/>
</dbReference>
<protein>
    <submittedName>
        <fullName evidence="11">Large-conductance mechanosensitive channel</fullName>
    </submittedName>
</protein>
<dbReference type="PRINTS" id="PR01264">
    <property type="entry name" value="MECHCHANNEL"/>
</dbReference>
<feature type="transmembrane region" description="Helical" evidence="10">
    <location>
        <begin position="74"/>
        <end position="96"/>
    </location>
</feature>
<sequence length="231" mass="24685">MCTNSRPSRKVTPHLLTAPQAAYSSGSEKVEIFVISSGKMAGIRERTKGLGGKAVGSVGGFFDDFKKFIDRGNVVDLAVGVILGAAFGAVVASLVADIFSPVLGLLGTASLQDLFWVMRYPAGSSGNDTYPTVVKAKEAGAITMNYGNFVQTVINFIMVAFCLFIFIKLLFLFKKKAAAAAPSTDWPCPKCREKVKEGAIRCPHCTAEPIFQPSVVLNEDAGEREHLTAKA</sequence>
<dbReference type="OrthoDB" id="10069343at2759"/>
<evidence type="ECO:0000256" key="6">
    <source>
        <dbReference type="ARBA" id="ARBA00022989"/>
    </source>
</evidence>
<keyword evidence="5 10" id="KW-0812">Transmembrane</keyword>